<organism evidence="8 9">
    <name type="scientific">Telmatocola sphagniphila</name>
    <dbReference type="NCBI Taxonomy" id="1123043"/>
    <lineage>
        <taxon>Bacteria</taxon>
        <taxon>Pseudomonadati</taxon>
        <taxon>Planctomycetota</taxon>
        <taxon>Planctomycetia</taxon>
        <taxon>Gemmatales</taxon>
        <taxon>Gemmataceae</taxon>
    </lineage>
</organism>
<dbReference type="InterPro" id="IPR013324">
    <property type="entry name" value="RNA_pol_sigma_r3/r4-like"/>
</dbReference>
<evidence type="ECO:0000256" key="1">
    <source>
        <dbReference type="ARBA" id="ARBA00010641"/>
    </source>
</evidence>
<feature type="transmembrane region" description="Helical" evidence="5">
    <location>
        <begin position="229"/>
        <end position="255"/>
    </location>
</feature>
<evidence type="ECO:0000256" key="3">
    <source>
        <dbReference type="ARBA" id="ARBA00023082"/>
    </source>
</evidence>
<keyword evidence="3" id="KW-0731">Sigma factor</keyword>
<dbReference type="Pfam" id="PF04542">
    <property type="entry name" value="Sigma70_r2"/>
    <property type="match status" value="1"/>
</dbReference>
<dbReference type="InterPro" id="IPR013249">
    <property type="entry name" value="RNA_pol_sigma70_r4_t2"/>
</dbReference>
<keyword evidence="4" id="KW-0804">Transcription</keyword>
<sequence>MGQRNAVIQCIRQILRNDARLTDGKLLEQYISRQDEAAFEILVERHAPMVWGVCRRILFNHQAAEDAFQATFLVLVRKAGSITSPELLANWLYGVAYQTSLKARATIAKRKERESQVIELPEPISTPKVEWLSLQAALDEELSRLPDHYRSVIVLCDLEGQTRKQVAGQLGCAEGTVASRLARARILLAKQLSKRGIALSGGALATVLAQNVLSASVPNSLLVSTIKSATIFVAGTGVATGVISGKVVAIAEGVLKAMFLTKLKTAAIALVLILGFGATGVTFLASRTVAGQDVSKRAAEPPIKLTAKQEREAFTAWGKEVEGVQLGIRLGNQRVYQVGESVTLILRLRNNSKETVRFRDNAEYFYKNPPHVTDSEGKARSIQGFSIFGFIRKKSLAPGKEVDLIQLELAVRPETDREQNSAWTLYGTGKFQIQYKVEDVVGDVRVGGPGMTLSTGKLELEVKQPQKPTPDKEAFTAWGKEAGGLQAGLGLPPGAKRVYQQGEIVTLFVRVRNVSKETLKFDYIPQFLDEQRPIVTDSNGKAIPQFGTSMLGIHGTTTITLEPGKEAVLQTRMSAAAGMRYELIPVGEGAKAGTKEKFLLVGTGKVNLQYERVIGNSSSGFLNNVDSVFGKLGTGKLELEVQAVAKEKTKCLTPEDAIRAASDPTRMKEFNKSQPPVEFQVESVTRTNEKLFNQAPDEAVFEKGRGPEDVGLRSKAPIDSILQRFGAVLTAKAVRQFNRAGIQNIEKHFEGKTIRVTGSISKHDDNIYGHLVEYEIVIDDLNQLEVVK</sequence>
<dbReference type="Gene3D" id="1.10.10.10">
    <property type="entry name" value="Winged helix-like DNA-binding domain superfamily/Winged helix DNA-binding domain"/>
    <property type="match status" value="1"/>
</dbReference>
<dbReference type="InterPro" id="IPR013325">
    <property type="entry name" value="RNA_pol_sigma_r2"/>
</dbReference>
<dbReference type="Proteomes" id="UP000676194">
    <property type="component" value="Chromosome"/>
</dbReference>
<feature type="transmembrane region" description="Helical" evidence="5">
    <location>
        <begin position="197"/>
        <end position="217"/>
    </location>
</feature>
<evidence type="ECO:0000313" key="8">
    <source>
        <dbReference type="EMBL" id="QVL33927.1"/>
    </source>
</evidence>
<dbReference type="InterPro" id="IPR007627">
    <property type="entry name" value="RNA_pol_sigma70_r2"/>
</dbReference>
<keyword evidence="2" id="KW-0805">Transcription regulation</keyword>
<dbReference type="EMBL" id="CP074694">
    <property type="protein sequence ID" value="QVL33927.1"/>
    <property type="molecule type" value="Genomic_DNA"/>
</dbReference>
<dbReference type="SUPFAM" id="SSF88659">
    <property type="entry name" value="Sigma3 and sigma4 domains of RNA polymerase sigma factors"/>
    <property type="match status" value="1"/>
</dbReference>
<dbReference type="CDD" id="cd06171">
    <property type="entry name" value="Sigma70_r4"/>
    <property type="match status" value="1"/>
</dbReference>
<feature type="domain" description="RNA polymerase sigma factor 70 region 4 type 2" evidence="7">
    <location>
        <begin position="137"/>
        <end position="186"/>
    </location>
</feature>
<dbReference type="RefSeq" id="WP_213498903.1">
    <property type="nucleotide sequence ID" value="NZ_CP074694.1"/>
</dbReference>
<dbReference type="InterPro" id="IPR039425">
    <property type="entry name" value="RNA_pol_sigma-70-like"/>
</dbReference>
<feature type="domain" description="RNA polymerase sigma-70 region 2" evidence="6">
    <location>
        <begin position="42"/>
        <end position="103"/>
    </location>
</feature>
<gene>
    <name evidence="8" type="ORF">KIH39_08475</name>
</gene>
<evidence type="ECO:0000259" key="7">
    <source>
        <dbReference type="Pfam" id="PF08281"/>
    </source>
</evidence>
<comment type="similarity">
    <text evidence="1">Belongs to the sigma-70 factor family. ECF subfamily.</text>
</comment>
<keyword evidence="5" id="KW-0812">Transmembrane</keyword>
<dbReference type="GO" id="GO:0016987">
    <property type="term" value="F:sigma factor activity"/>
    <property type="evidence" value="ECO:0007669"/>
    <property type="project" value="UniProtKB-KW"/>
</dbReference>
<reference evidence="8" key="1">
    <citation type="submission" date="2021-05" db="EMBL/GenBank/DDBJ databases">
        <title>Complete genome sequence of the cellulolytic planctomycete Telmatocola sphagniphila SP2T and characterization of the first cellulase from planctomycetes.</title>
        <authorList>
            <person name="Rakitin A.L."/>
            <person name="Beletsky A.V."/>
            <person name="Naumoff D.G."/>
            <person name="Kulichevskaya I.S."/>
            <person name="Mardanov A.V."/>
            <person name="Ravin N.V."/>
            <person name="Dedysh S.N."/>
        </authorList>
    </citation>
    <scope>NUCLEOTIDE SEQUENCE</scope>
    <source>
        <strain evidence="8">SP2T</strain>
    </source>
</reference>
<accession>A0A8E6B8P4</accession>
<dbReference type="PANTHER" id="PTHR43133:SF51">
    <property type="entry name" value="RNA POLYMERASE SIGMA FACTOR"/>
    <property type="match status" value="1"/>
</dbReference>
<dbReference type="GO" id="GO:0003677">
    <property type="term" value="F:DNA binding"/>
    <property type="evidence" value="ECO:0007669"/>
    <property type="project" value="InterPro"/>
</dbReference>
<dbReference type="Pfam" id="PF08281">
    <property type="entry name" value="Sigma70_r4_2"/>
    <property type="match status" value="1"/>
</dbReference>
<evidence type="ECO:0000256" key="5">
    <source>
        <dbReference type="SAM" id="Phobius"/>
    </source>
</evidence>
<evidence type="ECO:0000256" key="4">
    <source>
        <dbReference type="ARBA" id="ARBA00023163"/>
    </source>
</evidence>
<dbReference type="KEGG" id="tsph:KIH39_08475"/>
<proteinExistence type="inferred from homology"/>
<dbReference type="GO" id="GO:0006352">
    <property type="term" value="P:DNA-templated transcription initiation"/>
    <property type="evidence" value="ECO:0007669"/>
    <property type="project" value="InterPro"/>
</dbReference>
<keyword evidence="5" id="KW-1133">Transmembrane helix</keyword>
<dbReference type="Gene3D" id="1.10.1740.10">
    <property type="match status" value="1"/>
</dbReference>
<dbReference type="AlphaFoldDB" id="A0A8E6B8P4"/>
<feature type="transmembrane region" description="Helical" evidence="5">
    <location>
        <begin position="267"/>
        <end position="286"/>
    </location>
</feature>
<dbReference type="PANTHER" id="PTHR43133">
    <property type="entry name" value="RNA POLYMERASE ECF-TYPE SIGMA FACTO"/>
    <property type="match status" value="1"/>
</dbReference>
<dbReference type="SUPFAM" id="SSF88946">
    <property type="entry name" value="Sigma2 domain of RNA polymerase sigma factors"/>
    <property type="match status" value="1"/>
</dbReference>
<dbReference type="InterPro" id="IPR036388">
    <property type="entry name" value="WH-like_DNA-bd_sf"/>
</dbReference>
<protein>
    <submittedName>
        <fullName evidence="8">Sigma-70 family RNA polymerase sigma factor</fullName>
    </submittedName>
</protein>
<keyword evidence="5" id="KW-0472">Membrane</keyword>
<name>A0A8E6B8P4_9BACT</name>
<dbReference type="NCBIfam" id="TIGR02937">
    <property type="entry name" value="sigma70-ECF"/>
    <property type="match status" value="1"/>
</dbReference>
<evidence type="ECO:0000256" key="2">
    <source>
        <dbReference type="ARBA" id="ARBA00023015"/>
    </source>
</evidence>
<evidence type="ECO:0000259" key="6">
    <source>
        <dbReference type="Pfam" id="PF04542"/>
    </source>
</evidence>
<keyword evidence="9" id="KW-1185">Reference proteome</keyword>
<dbReference type="InterPro" id="IPR014284">
    <property type="entry name" value="RNA_pol_sigma-70_dom"/>
</dbReference>
<evidence type="ECO:0000313" key="9">
    <source>
        <dbReference type="Proteomes" id="UP000676194"/>
    </source>
</evidence>